<keyword evidence="3" id="KW-0813">Transport</keyword>
<dbReference type="PANTHER" id="PTHR42751:SF1">
    <property type="entry name" value="CATION_PROTON ANTIPORTER YBAL-RELATED"/>
    <property type="match status" value="1"/>
</dbReference>
<dbReference type="GO" id="GO:0016020">
    <property type="term" value="C:membrane"/>
    <property type="evidence" value="ECO:0007669"/>
    <property type="project" value="UniProtKB-SubCell"/>
</dbReference>
<feature type="transmembrane region" description="Helical" evidence="7">
    <location>
        <begin position="101"/>
        <end position="122"/>
    </location>
</feature>
<dbReference type="Pfam" id="PF00999">
    <property type="entry name" value="Na_H_Exchanger"/>
    <property type="match status" value="1"/>
</dbReference>
<keyword evidence="4 7" id="KW-0812">Transmembrane</keyword>
<comment type="similarity">
    <text evidence="2">Belongs to the monovalent cation:proton antiporter 2 (CPA2) transporter (TC 2.A.37) family.</text>
</comment>
<evidence type="ECO:0000256" key="1">
    <source>
        <dbReference type="ARBA" id="ARBA00004141"/>
    </source>
</evidence>
<keyword evidence="6 7" id="KW-0472">Membrane</keyword>
<evidence type="ECO:0000256" key="6">
    <source>
        <dbReference type="ARBA" id="ARBA00023136"/>
    </source>
</evidence>
<organism evidence="9 10">
    <name type="scientific">Corynebacterium resistens (strain DSM 45100 / JCM 12819 / GTC 2026 / SICGH 158)</name>
    <dbReference type="NCBI Taxonomy" id="662755"/>
    <lineage>
        <taxon>Bacteria</taxon>
        <taxon>Bacillati</taxon>
        <taxon>Actinomycetota</taxon>
        <taxon>Actinomycetes</taxon>
        <taxon>Mycobacteriales</taxon>
        <taxon>Corynebacteriaceae</taxon>
        <taxon>Corynebacterium</taxon>
    </lineage>
</organism>
<evidence type="ECO:0000256" key="3">
    <source>
        <dbReference type="ARBA" id="ARBA00022448"/>
    </source>
</evidence>
<dbReference type="InterPro" id="IPR006153">
    <property type="entry name" value="Cation/H_exchanger_TM"/>
</dbReference>
<proteinExistence type="inferred from homology"/>
<dbReference type="PANTHER" id="PTHR42751">
    <property type="entry name" value="SODIUM/HYDROGEN EXCHANGER FAMILY/TRKA DOMAIN PROTEIN"/>
    <property type="match status" value="1"/>
</dbReference>
<dbReference type="Gene3D" id="1.20.1530.20">
    <property type="match status" value="1"/>
</dbReference>
<evidence type="ECO:0000256" key="2">
    <source>
        <dbReference type="ARBA" id="ARBA00005551"/>
    </source>
</evidence>
<evidence type="ECO:0000313" key="10">
    <source>
        <dbReference type="Proteomes" id="UP000000492"/>
    </source>
</evidence>
<feature type="transmembrane region" description="Helical" evidence="7">
    <location>
        <begin position="68"/>
        <end position="89"/>
    </location>
</feature>
<dbReference type="STRING" id="662755.CRES_0366"/>
<evidence type="ECO:0000259" key="8">
    <source>
        <dbReference type="Pfam" id="PF00999"/>
    </source>
</evidence>
<reference evidence="9 10" key="1">
    <citation type="journal article" date="2012" name="BMC Genomics">
        <title>Complete genome sequence, lifestyle, and multi-drug resistance of the human pathogen Corynebacterium resistens DSM 45100 isolated from blood samples of a leukemia patient.</title>
        <authorList>
            <person name="Schroder J."/>
            <person name="Maus I."/>
            <person name="Meyer K."/>
            <person name="Wordemann S."/>
            <person name="Blom J."/>
            <person name="Jaenicke S."/>
            <person name="Schneider J."/>
            <person name="Trost E."/>
            <person name="Tauch A."/>
        </authorList>
    </citation>
    <scope>NUCLEOTIDE SEQUENCE [LARGE SCALE GENOMIC DNA]</scope>
    <source>
        <strain evidence="10">DSM 45100 / JCM 12819 / CCUG 50093 / GTC 2026 / SICGH 158</strain>
    </source>
</reference>
<gene>
    <name evidence="9" type="ordered locus">CRES_0366</name>
</gene>
<evidence type="ECO:0000256" key="7">
    <source>
        <dbReference type="SAM" id="Phobius"/>
    </source>
</evidence>
<keyword evidence="10" id="KW-1185">Reference proteome</keyword>
<feature type="transmembrane region" description="Helical" evidence="7">
    <location>
        <begin position="6"/>
        <end position="29"/>
    </location>
</feature>
<accession>F8DXI4</accession>
<name>F8DXI4_CORRG</name>
<evidence type="ECO:0000313" key="9">
    <source>
        <dbReference type="EMBL" id="AEI08729.1"/>
    </source>
</evidence>
<dbReference type="Proteomes" id="UP000000492">
    <property type="component" value="Chromosome"/>
</dbReference>
<dbReference type="InterPro" id="IPR038770">
    <property type="entry name" value="Na+/solute_symporter_sf"/>
</dbReference>
<dbReference type="AlphaFoldDB" id="F8DXI4"/>
<dbReference type="GO" id="GO:0015297">
    <property type="term" value="F:antiporter activity"/>
    <property type="evidence" value="ECO:0007669"/>
    <property type="project" value="InterPro"/>
</dbReference>
<sequence>MGIAVAAYSLFELAGVSGSLGSLIAGLILSGHPLATRMFDALVSVRELLLVAFFIQIGLGGLPDAGGFLIAGILVAFLVVKAWLFIVILQRCGMSARTSALTGLTLANYSEFGLLITSVAVVNGVLPASWLPIMAIAVAGSFVAGSLVSSHEESILRFTRHWIKPRPEHKLAPDERKVKITAADAVVLGMG</sequence>
<keyword evidence="5 7" id="KW-1133">Transmembrane helix</keyword>
<dbReference type="HOGENOM" id="CLU_1419351_0_0_11"/>
<protein>
    <submittedName>
        <fullName evidence="9">Potassium efflux system protein</fullName>
    </submittedName>
</protein>
<dbReference type="EMBL" id="CP002857">
    <property type="protein sequence ID" value="AEI08729.1"/>
    <property type="molecule type" value="Genomic_DNA"/>
</dbReference>
<evidence type="ECO:0000256" key="5">
    <source>
        <dbReference type="ARBA" id="ARBA00022989"/>
    </source>
</evidence>
<comment type="subcellular location">
    <subcellularLocation>
        <location evidence="1">Membrane</location>
        <topology evidence="1">Multi-pass membrane protein</topology>
    </subcellularLocation>
</comment>
<feature type="transmembrane region" description="Helical" evidence="7">
    <location>
        <begin position="128"/>
        <end position="148"/>
    </location>
</feature>
<dbReference type="GO" id="GO:1902600">
    <property type="term" value="P:proton transmembrane transport"/>
    <property type="evidence" value="ECO:0007669"/>
    <property type="project" value="InterPro"/>
</dbReference>
<dbReference type="KEGG" id="crd:CRES_0366"/>
<dbReference type="eggNOG" id="COG4651">
    <property type="taxonomic scope" value="Bacteria"/>
</dbReference>
<evidence type="ECO:0000256" key="4">
    <source>
        <dbReference type="ARBA" id="ARBA00022692"/>
    </source>
</evidence>
<feature type="domain" description="Cation/H+ exchanger transmembrane" evidence="8">
    <location>
        <begin position="2"/>
        <end position="147"/>
    </location>
</feature>